<evidence type="ECO:0000256" key="1">
    <source>
        <dbReference type="SAM" id="MobiDB-lite"/>
    </source>
</evidence>
<proteinExistence type="predicted"/>
<protein>
    <submittedName>
        <fullName evidence="2">Uncharacterized protein</fullName>
    </submittedName>
</protein>
<comment type="caution">
    <text evidence="2">The sequence shown here is derived from an EMBL/GenBank/DDBJ whole genome shotgun (WGS) entry which is preliminary data.</text>
</comment>
<gene>
    <name evidence="2" type="ORF">LIER_30422</name>
</gene>
<reference evidence="2 3" key="1">
    <citation type="submission" date="2024-01" db="EMBL/GenBank/DDBJ databases">
        <title>The complete chloroplast genome sequence of Lithospermum erythrorhizon: insights into the phylogenetic relationship among Boraginaceae species and the maternal lineages of purple gromwells.</title>
        <authorList>
            <person name="Okada T."/>
            <person name="Watanabe K."/>
        </authorList>
    </citation>
    <scope>NUCLEOTIDE SEQUENCE [LARGE SCALE GENOMIC DNA]</scope>
</reference>
<evidence type="ECO:0000313" key="2">
    <source>
        <dbReference type="EMBL" id="GAA0182771.1"/>
    </source>
</evidence>
<evidence type="ECO:0000313" key="3">
    <source>
        <dbReference type="Proteomes" id="UP001454036"/>
    </source>
</evidence>
<accession>A0AAV3RN37</accession>
<organism evidence="2 3">
    <name type="scientific">Lithospermum erythrorhizon</name>
    <name type="common">Purple gromwell</name>
    <name type="synonym">Lithospermum officinale var. erythrorhizon</name>
    <dbReference type="NCBI Taxonomy" id="34254"/>
    <lineage>
        <taxon>Eukaryota</taxon>
        <taxon>Viridiplantae</taxon>
        <taxon>Streptophyta</taxon>
        <taxon>Embryophyta</taxon>
        <taxon>Tracheophyta</taxon>
        <taxon>Spermatophyta</taxon>
        <taxon>Magnoliopsida</taxon>
        <taxon>eudicotyledons</taxon>
        <taxon>Gunneridae</taxon>
        <taxon>Pentapetalae</taxon>
        <taxon>asterids</taxon>
        <taxon>lamiids</taxon>
        <taxon>Boraginales</taxon>
        <taxon>Boraginaceae</taxon>
        <taxon>Boraginoideae</taxon>
        <taxon>Lithospermeae</taxon>
        <taxon>Lithospermum</taxon>
    </lineage>
</organism>
<name>A0AAV3RN37_LITER</name>
<dbReference type="Proteomes" id="UP001454036">
    <property type="component" value="Unassembled WGS sequence"/>
</dbReference>
<dbReference type="EMBL" id="BAABME010010887">
    <property type="protein sequence ID" value="GAA0182771.1"/>
    <property type="molecule type" value="Genomic_DNA"/>
</dbReference>
<sequence length="163" mass="17391">MAGGFLFQRQSYVVQISRLLTIYSFDSLFRRPLWRRSVGDHLPPPEDGVIPSLPPEVAAAAVIFIQNTTNPNSPNTTIQAQPPLPAVNEGVFGGRTILNNSQIQPQVASSVIISPTSPTTQAPSSKNTQAPKPATQAPPPTLAVLATLTRLVPTFCAAFHVAN</sequence>
<keyword evidence="3" id="KW-1185">Reference proteome</keyword>
<dbReference type="AlphaFoldDB" id="A0AAV3RN37"/>
<feature type="compositionally biased region" description="Low complexity" evidence="1">
    <location>
        <begin position="114"/>
        <end position="135"/>
    </location>
</feature>
<feature type="region of interest" description="Disordered" evidence="1">
    <location>
        <begin position="114"/>
        <end position="138"/>
    </location>
</feature>